<feature type="domain" description="ABC-type transport auxiliary lipoprotein component" evidence="2">
    <location>
        <begin position="32"/>
        <end position="193"/>
    </location>
</feature>
<reference evidence="3 4" key="1">
    <citation type="submission" date="2014-12" db="EMBL/GenBank/DDBJ databases">
        <title>Denitrispirillum autotrophicum gen. nov., sp. nov., Denitrifying, Facultatively Autotrophic Bacteria Isolated from Rice Paddy Soil.</title>
        <authorList>
            <person name="Ishii S."/>
            <person name="Ashida N."/>
            <person name="Ohno H."/>
            <person name="Otsuka S."/>
            <person name="Yokota A."/>
            <person name="Senoo K."/>
        </authorList>
    </citation>
    <scope>NUCLEOTIDE SEQUENCE [LARGE SCALE GENOMIC DNA]</scope>
    <source>
        <strain evidence="3 4">TSA66</strain>
    </source>
</reference>
<dbReference type="Gene3D" id="3.40.50.10610">
    <property type="entry name" value="ABC-type transport auxiliary lipoprotein component"/>
    <property type="match status" value="1"/>
</dbReference>
<comment type="caution">
    <text evidence="3">The sequence shown here is derived from an EMBL/GenBank/DDBJ whole genome shotgun (WGS) entry which is preliminary data.</text>
</comment>
<dbReference type="RefSeq" id="WP_040041627.1">
    <property type="nucleotide sequence ID" value="NZ_JWJG01000028.1"/>
</dbReference>
<dbReference type="PROSITE" id="PS51257">
    <property type="entry name" value="PROKAR_LIPOPROTEIN"/>
    <property type="match status" value="1"/>
</dbReference>
<evidence type="ECO:0000256" key="1">
    <source>
        <dbReference type="SAM" id="SignalP"/>
    </source>
</evidence>
<feature type="signal peptide" evidence="1">
    <location>
        <begin position="1"/>
        <end position="19"/>
    </location>
</feature>
<name>A0A0C2BY94_9BURK</name>
<keyword evidence="4" id="KW-1185">Reference proteome</keyword>
<gene>
    <name evidence="3" type="ORF">TSA66_22675</name>
</gene>
<sequence>MKKTIQMIPALGAACVLLAGCAIQRPESATLYDLGPARPMAVATALPTSLPAISMADVAAPGWLDRPLMFYRLDYQNDQQPRTYAQSRWLTPPTQMLTQRVKMRIAQAGGVVLPASDGAANMPLLRIEADDFMQVFDAPGHSVGRVALRASLFKGRVLVAQRSFSSQVPASQADAGGGARALAAASDAAIAELMQWLAALPQK</sequence>
<feature type="chain" id="PRO_5002163332" evidence="1">
    <location>
        <begin position="20"/>
        <end position="203"/>
    </location>
</feature>
<evidence type="ECO:0000259" key="2">
    <source>
        <dbReference type="Pfam" id="PF03886"/>
    </source>
</evidence>
<dbReference type="EMBL" id="JWJG01000028">
    <property type="protein sequence ID" value="KIF82996.1"/>
    <property type="molecule type" value="Genomic_DNA"/>
</dbReference>
<dbReference type="OrthoDB" id="5568302at2"/>
<keyword evidence="1" id="KW-0732">Signal</keyword>
<dbReference type="Pfam" id="PF03886">
    <property type="entry name" value="ABC_trans_aux"/>
    <property type="match status" value="1"/>
</dbReference>
<protein>
    <submittedName>
        <fullName evidence="3">ABC transporter</fullName>
    </submittedName>
</protein>
<dbReference type="STRING" id="709839.TSA66_22675"/>
<dbReference type="Proteomes" id="UP000031572">
    <property type="component" value="Unassembled WGS sequence"/>
</dbReference>
<evidence type="ECO:0000313" key="3">
    <source>
        <dbReference type="EMBL" id="KIF82996.1"/>
    </source>
</evidence>
<dbReference type="SUPFAM" id="SSF159594">
    <property type="entry name" value="XCC0632-like"/>
    <property type="match status" value="1"/>
</dbReference>
<proteinExistence type="predicted"/>
<accession>A0A0C2BY94</accession>
<dbReference type="AlphaFoldDB" id="A0A0C2BY94"/>
<organism evidence="3 4">
    <name type="scientific">Noviherbaspirillum autotrophicum</name>
    <dbReference type="NCBI Taxonomy" id="709839"/>
    <lineage>
        <taxon>Bacteria</taxon>
        <taxon>Pseudomonadati</taxon>
        <taxon>Pseudomonadota</taxon>
        <taxon>Betaproteobacteria</taxon>
        <taxon>Burkholderiales</taxon>
        <taxon>Oxalobacteraceae</taxon>
        <taxon>Noviherbaspirillum</taxon>
    </lineage>
</organism>
<evidence type="ECO:0000313" key="4">
    <source>
        <dbReference type="Proteomes" id="UP000031572"/>
    </source>
</evidence>
<dbReference type="InterPro" id="IPR005586">
    <property type="entry name" value="ABC_trans_aux"/>
</dbReference>